<dbReference type="AlphaFoldDB" id="A0AAD6HHU9"/>
<dbReference type="GO" id="GO:0008270">
    <property type="term" value="F:zinc ion binding"/>
    <property type="evidence" value="ECO:0007669"/>
    <property type="project" value="InterPro"/>
</dbReference>
<evidence type="ECO:0000256" key="10">
    <source>
        <dbReference type="RuleBase" id="RU361277"/>
    </source>
</evidence>
<dbReference type="PANTHER" id="PTHR42940:SF3">
    <property type="entry name" value="ALCOHOL DEHYDROGENASE 1-RELATED"/>
    <property type="match status" value="1"/>
</dbReference>
<evidence type="ECO:0000256" key="9">
    <source>
        <dbReference type="ARBA" id="ARBA00023027"/>
    </source>
</evidence>
<dbReference type="GO" id="GO:0004022">
    <property type="term" value="F:alcohol dehydrogenase (NAD+) activity"/>
    <property type="evidence" value="ECO:0007669"/>
    <property type="project" value="UniProtKB-EC"/>
</dbReference>
<accession>A0AAD6HHU9</accession>
<dbReference type="GO" id="GO:0016829">
    <property type="term" value="F:lyase activity"/>
    <property type="evidence" value="ECO:0007669"/>
    <property type="project" value="InterPro"/>
</dbReference>
<dbReference type="PROSITE" id="PS00059">
    <property type="entry name" value="ADH_ZINC"/>
    <property type="match status" value="1"/>
</dbReference>
<gene>
    <name evidence="12" type="ORF">N7493_007561</name>
</gene>
<dbReference type="InterPro" id="IPR015421">
    <property type="entry name" value="PyrdxlP-dep_Trfase_major"/>
</dbReference>
<dbReference type="SUPFAM" id="SSF50129">
    <property type="entry name" value="GroES-like"/>
    <property type="match status" value="1"/>
</dbReference>
<keyword evidence="13" id="KW-1185">Reference proteome</keyword>
<name>A0AAD6HHU9_9EURO</name>
<dbReference type="Pfam" id="PF00107">
    <property type="entry name" value="ADH_zinc_N"/>
    <property type="match status" value="1"/>
</dbReference>
<dbReference type="InterPro" id="IPR002328">
    <property type="entry name" value="ADH_Zn_CS"/>
</dbReference>
<evidence type="ECO:0000256" key="5">
    <source>
        <dbReference type="ARBA" id="ARBA00022723"/>
    </source>
</evidence>
<dbReference type="CDD" id="cd08297">
    <property type="entry name" value="CAD3"/>
    <property type="match status" value="1"/>
</dbReference>
<dbReference type="InterPro" id="IPR036291">
    <property type="entry name" value="NAD(P)-bd_dom_sf"/>
</dbReference>
<dbReference type="PANTHER" id="PTHR42940">
    <property type="entry name" value="ALCOHOL DEHYDROGENASE 1-RELATED"/>
    <property type="match status" value="1"/>
</dbReference>
<evidence type="ECO:0000256" key="7">
    <source>
        <dbReference type="ARBA" id="ARBA00022898"/>
    </source>
</evidence>
<evidence type="ECO:0000256" key="8">
    <source>
        <dbReference type="ARBA" id="ARBA00023002"/>
    </source>
</evidence>
<dbReference type="InterPro" id="IPR001597">
    <property type="entry name" value="ArAA_b-elim_lyase/Thr_aldolase"/>
</dbReference>
<feature type="domain" description="Enoyl reductase (ER)" evidence="11">
    <location>
        <begin position="40"/>
        <end position="351"/>
    </location>
</feature>
<dbReference type="InterPro" id="IPR011032">
    <property type="entry name" value="GroES-like_sf"/>
</dbReference>
<evidence type="ECO:0000256" key="1">
    <source>
        <dbReference type="ARBA" id="ARBA00001933"/>
    </source>
</evidence>
<dbReference type="InterPro" id="IPR020843">
    <property type="entry name" value="ER"/>
</dbReference>
<comment type="similarity">
    <text evidence="3 10">Belongs to the zinc-containing alcohol dehydrogenase family.</text>
</comment>
<dbReference type="FunFam" id="3.40.50.720:FF:000039">
    <property type="entry name" value="Alcohol dehydrogenase AdhP"/>
    <property type="match status" value="1"/>
</dbReference>
<keyword evidence="8" id="KW-0560">Oxidoreductase</keyword>
<keyword evidence="5 10" id="KW-0479">Metal-binding</keyword>
<evidence type="ECO:0000256" key="6">
    <source>
        <dbReference type="ARBA" id="ARBA00022833"/>
    </source>
</evidence>
<dbReference type="Gene3D" id="3.90.180.10">
    <property type="entry name" value="Medium-chain alcohol dehydrogenases, catalytic domain"/>
    <property type="match status" value="1"/>
</dbReference>
<dbReference type="Proteomes" id="UP001215712">
    <property type="component" value="Unassembled WGS sequence"/>
</dbReference>
<evidence type="ECO:0000256" key="2">
    <source>
        <dbReference type="ARBA" id="ARBA00001947"/>
    </source>
</evidence>
<dbReference type="InterPro" id="IPR013154">
    <property type="entry name" value="ADH-like_N"/>
</dbReference>
<keyword evidence="6 10" id="KW-0862">Zinc</keyword>
<dbReference type="InterPro" id="IPR013149">
    <property type="entry name" value="ADH-like_C"/>
</dbReference>
<evidence type="ECO:0000256" key="3">
    <source>
        <dbReference type="ARBA" id="ARBA00008072"/>
    </source>
</evidence>
<dbReference type="EC" id="1.1.1.1" evidence="4"/>
<organism evidence="12 13">
    <name type="scientific">Penicillium malachiteum</name>
    <dbReference type="NCBI Taxonomy" id="1324776"/>
    <lineage>
        <taxon>Eukaryota</taxon>
        <taxon>Fungi</taxon>
        <taxon>Dikarya</taxon>
        <taxon>Ascomycota</taxon>
        <taxon>Pezizomycotina</taxon>
        <taxon>Eurotiomycetes</taxon>
        <taxon>Eurotiomycetidae</taxon>
        <taxon>Eurotiales</taxon>
        <taxon>Aspergillaceae</taxon>
        <taxon>Penicillium</taxon>
    </lineage>
</organism>
<dbReference type="EMBL" id="JAQJAN010000011">
    <property type="protein sequence ID" value="KAJ5719106.1"/>
    <property type="molecule type" value="Genomic_DNA"/>
</dbReference>
<dbReference type="SMART" id="SM00829">
    <property type="entry name" value="PKS_ER"/>
    <property type="match status" value="1"/>
</dbReference>
<keyword evidence="7" id="KW-0663">Pyridoxal phosphate</keyword>
<dbReference type="Gene3D" id="3.40.50.720">
    <property type="entry name" value="NAD(P)-binding Rossmann-like Domain"/>
    <property type="match status" value="1"/>
</dbReference>
<dbReference type="Pfam" id="PF08240">
    <property type="entry name" value="ADH_N"/>
    <property type="match status" value="1"/>
</dbReference>
<evidence type="ECO:0000259" key="11">
    <source>
        <dbReference type="SMART" id="SM00829"/>
    </source>
</evidence>
<comment type="cofactor">
    <cofactor evidence="1">
        <name>pyridoxal 5'-phosphate</name>
        <dbReference type="ChEBI" id="CHEBI:597326"/>
    </cofactor>
</comment>
<comment type="cofactor">
    <cofactor evidence="2 10">
        <name>Zn(2+)</name>
        <dbReference type="ChEBI" id="CHEBI:29105"/>
    </cofactor>
</comment>
<dbReference type="SUPFAM" id="SSF51735">
    <property type="entry name" value="NAD(P)-binding Rossmann-fold domains"/>
    <property type="match status" value="1"/>
</dbReference>
<proteinExistence type="inferred from homology"/>
<dbReference type="InterPro" id="IPR015424">
    <property type="entry name" value="PyrdxlP-dep_Trfase"/>
</dbReference>
<evidence type="ECO:0000313" key="13">
    <source>
        <dbReference type="Proteomes" id="UP001215712"/>
    </source>
</evidence>
<keyword evidence="9" id="KW-0520">NAD</keyword>
<evidence type="ECO:0000256" key="4">
    <source>
        <dbReference type="ARBA" id="ARBA00013190"/>
    </source>
</evidence>
<dbReference type="GO" id="GO:0006520">
    <property type="term" value="P:amino acid metabolic process"/>
    <property type="evidence" value="ECO:0007669"/>
    <property type="project" value="InterPro"/>
</dbReference>
<reference evidence="12" key="1">
    <citation type="journal article" date="2023" name="IMA Fungus">
        <title>Comparative genomic study of the Penicillium genus elucidates a diverse pangenome and 15 lateral gene transfer events.</title>
        <authorList>
            <person name="Petersen C."/>
            <person name="Sorensen T."/>
            <person name="Nielsen M.R."/>
            <person name="Sondergaard T.E."/>
            <person name="Sorensen J.L."/>
            <person name="Fitzpatrick D.A."/>
            <person name="Frisvad J.C."/>
            <person name="Nielsen K.L."/>
        </authorList>
    </citation>
    <scope>NUCLEOTIDE SEQUENCE</scope>
    <source>
        <strain evidence="12">IBT 17514</strain>
    </source>
</reference>
<evidence type="ECO:0000313" key="12">
    <source>
        <dbReference type="EMBL" id="KAJ5719106.1"/>
    </source>
</evidence>
<dbReference type="SUPFAM" id="SSF53383">
    <property type="entry name" value="PLP-dependent transferases"/>
    <property type="match status" value="1"/>
</dbReference>
<dbReference type="GO" id="GO:0005737">
    <property type="term" value="C:cytoplasm"/>
    <property type="evidence" value="ECO:0007669"/>
    <property type="project" value="TreeGrafter"/>
</dbReference>
<dbReference type="Gene3D" id="3.40.640.10">
    <property type="entry name" value="Type I PLP-dependent aspartate aminotransferase-like (Major domain)"/>
    <property type="match status" value="1"/>
</dbReference>
<dbReference type="Pfam" id="PF01212">
    <property type="entry name" value="Beta_elim_lyase"/>
    <property type="match status" value="1"/>
</dbReference>
<sequence length="530" mass="57388">MVPQLDTNGFHSQHIKYPVQTNGKTIRNGLLLKAHQEPEHTLPTTQWAQVANPDGRGTFQGDWPVVPKDHCVGGHEGAGYVVQVGSQVHDINIGDAVGIQWLNRTCGRCEFCVAGNQPLCPGTQLSGCHVDGTFQEYCVCKAENAVRIPPGISLEVAAPVLCAGITVYKALLEANVTQGQTVAIVGAGGGLGSLACQYAKAMGYKVLALSSGSSKKIMCLDELGVDYYVDYNSPTILKDVKDVTDGGPHATLIVSSVEEPFHKALQYIRPGGTVVAVGLPPGKMLTNIFAMVTQKVSIKGSYVGNRHETEDALKIMVRAGFKLRSKVVDFRDLTKIYEMMENGEMHGRAVLKIGDREKGISDHLQLSKHAAYADSNQKPSKARPLISDNLQNAIEIAGRDFRSDTVTVPTEAMMHAIVNDATFGDDIYDVTGDRSVNALQDRIVQLTGKEAALFVPSGTMGNQICLRTLLHQPPHTILLDHRAHVQCWETGAIPLLSQATVTGVEPKNGIHLTLDDVRDRIVEENNCKVF</sequence>
<reference evidence="12" key="2">
    <citation type="submission" date="2023-01" db="EMBL/GenBank/DDBJ databases">
        <authorList>
            <person name="Petersen C."/>
        </authorList>
    </citation>
    <scope>NUCLEOTIDE SEQUENCE</scope>
    <source>
        <strain evidence="12">IBT 17514</strain>
    </source>
</reference>
<protein>
    <recommendedName>
        <fullName evidence="4">alcohol dehydrogenase</fullName>
        <ecNumber evidence="4">1.1.1.1</ecNumber>
    </recommendedName>
</protein>
<comment type="caution">
    <text evidence="12">The sequence shown here is derived from an EMBL/GenBank/DDBJ whole genome shotgun (WGS) entry which is preliminary data.</text>
</comment>